<dbReference type="EMBL" id="FOMS01000004">
    <property type="protein sequence ID" value="SFD94051.1"/>
    <property type="molecule type" value="Genomic_DNA"/>
</dbReference>
<dbReference type="RefSeq" id="WP_149755527.1">
    <property type="nucleotide sequence ID" value="NZ_FOMS01000004.1"/>
</dbReference>
<gene>
    <name evidence="2" type="ORF">SAMN04515678_104300</name>
</gene>
<dbReference type="AlphaFoldDB" id="A0A1I1WGA7"/>
<proteinExistence type="predicted"/>
<dbReference type="Proteomes" id="UP000325289">
    <property type="component" value="Unassembled WGS sequence"/>
</dbReference>
<protein>
    <submittedName>
        <fullName evidence="2">Uncharacterized protein</fullName>
    </submittedName>
</protein>
<reference evidence="2 3" key="1">
    <citation type="submission" date="2016-10" db="EMBL/GenBank/DDBJ databases">
        <authorList>
            <person name="Varghese N."/>
            <person name="Submissions S."/>
        </authorList>
    </citation>
    <scope>NUCLEOTIDE SEQUENCE [LARGE SCALE GENOMIC DNA]</scope>
    <source>
        <strain evidence="3">YIM D21,KCTC 23444,ACCC 10710</strain>
    </source>
</reference>
<feature type="region of interest" description="Disordered" evidence="1">
    <location>
        <begin position="86"/>
        <end position="122"/>
    </location>
</feature>
<organism evidence="2 3">
    <name type="scientific">Roseivivax sediminis</name>
    <dbReference type="NCBI Taxonomy" id="936889"/>
    <lineage>
        <taxon>Bacteria</taxon>
        <taxon>Pseudomonadati</taxon>
        <taxon>Pseudomonadota</taxon>
        <taxon>Alphaproteobacteria</taxon>
        <taxon>Rhodobacterales</taxon>
        <taxon>Roseobacteraceae</taxon>
        <taxon>Roseivivax</taxon>
    </lineage>
</organism>
<evidence type="ECO:0000313" key="2">
    <source>
        <dbReference type="EMBL" id="SFD94051.1"/>
    </source>
</evidence>
<accession>A0A1I1WGA7</accession>
<keyword evidence="3" id="KW-1185">Reference proteome</keyword>
<name>A0A1I1WGA7_9RHOB</name>
<sequence length="122" mass="12663">MTRRLLSFLLGLWLALASVEMAVARGLPPPAGEVVLCRGLAVVTVTLDAEGDPVRHSQLCPDAAAALLGAPVGPPVLPAPMALPRRMARPPEAGSVTCRAGLPPRARGPPRASFETRASRTT</sequence>
<feature type="compositionally biased region" description="Low complexity" evidence="1">
    <location>
        <begin position="99"/>
        <end position="112"/>
    </location>
</feature>
<evidence type="ECO:0000313" key="3">
    <source>
        <dbReference type="Proteomes" id="UP000325289"/>
    </source>
</evidence>
<evidence type="ECO:0000256" key="1">
    <source>
        <dbReference type="SAM" id="MobiDB-lite"/>
    </source>
</evidence>
<dbReference type="OrthoDB" id="7863585at2"/>